<dbReference type="OMA" id="CSYACQS"/>
<keyword evidence="3" id="KW-0134">Cell wall</keyword>
<keyword evidence="7" id="KW-0119">Carbohydrate metabolism</keyword>
<keyword evidence="4" id="KW-0964">Secreted</keyword>
<protein>
    <recommendedName>
        <fullName evidence="15">SUN-domain-containing protein</fullName>
    </recommendedName>
</protein>
<evidence type="ECO:0000256" key="6">
    <source>
        <dbReference type="ARBA" id="ARBA00022801"/>
    </source>
</evidence>
<keyword evidence="14" id="KW-1185">Reference proteome</keyword>
<organism evidence="13 14">
    <name type="scientific">Phaeosphaeria nodorum (strain SN15 / ATCC MYA-4574 / FGSC 10173)</name>
    <name type="common">Glume blotch fungus</name>
    <name type="synonym">Parastagonospora nodorum</name>
    <dbReference type="NCBI Taxonomy" id="321614"/>
    <lineage>
        <taxon>Eukaryota</taxon>
        <taxon>Fungi</taxon>
        <taxon>Dikarya</taxon>
        <taxon>Ascomycota</taxon>
        <taxon>Pezizomycotina</taxon>
        <taxon>Dothideomycetes</taxon>
        <taxon>Pleosporomycetidae</taxon>
        <taxon>Pleosporales</taxon>
        <taxon>Pleosporineae</taxon>
        <taxon>Phaeosphaeriaceae</taxon>
        <taxon>Parastagonospora</taxon>
    </lineage>
</organism>
<feature type="compositionally biased region" description="Low complexity" evidence="11">
    <location>
        <begin position="136"/>
        <end position="151"/>
    </location>
</feature>
<gene>
    <name evidence="13" type="ORF">JI435_105920</name>
</gene>
<dbReference type="InterPro" id="IPR005556">
    <property type="entry name" value="SUN"/>
</dbReference>
<evidence type="ECO:0008006" key="15">
    <source>
        <dbReference type="Google" id="ProtNLM"/>
    </source>
</evidence>
<feature type="chain" id="PRO_5034105947" description="SUN-domain-containing protein" evidence="12">
    <location>
        <begin position="19"/>
        <end position="467"/>
    </location>
</feature>
<keyword evidence="5 12" id="KW-0732">Signal</keyword>
<keyword evidence="8" id="KW-0326">Glycosidase</keyword>
<dbReference type="OrthoDB" id="5339822at2759"/>
<name>A0A7U2I8A0_PHANO</name>
<dbReference type="KEGG" id="pno:SNOG_10592"/>
<evidence type="ECO:0000256" key="1">
    <source>
        <dbReference type="ARBA" id="ARBA00004191"/>
    </source>
</evidence>
<evidence type="ECO:0000256" key="11">
    <source>
        <dbReference type="SAM" id="MobiDB-lite"/>
    </source>
</evidence>
<dbReference type="PANTHER" id="PTHR31316">
    <property type="entry name" value="BETA-GLUCOSIDASE-LIKE PROTEIN NCA3, MITOCHONDRIAL-RELATED"/>
    <property type="match status" value="1"/>
</dbReference>
<reference evidence="14" key="1">
    <citation type="journal article" date="2021" name="BMC Genomics">
        <title>Chromosome-level genome assembly and manually-curated proteome of model necrotroph Parastagonospora nodorum Sn15 reveals a genome-wide trove of candidate effector homologs, and redundancy of virulence-related functions within an accessory chromosome.</title>
        <authorList>
            <person name="Bertazzoni S."/>
            <person name="Jones D.A.B."/>
            <person name="Phan H.T."/>
            <person name="Tan K.-C."/>
            <person name="Hane J.K."/>
        </authorList>
    </citation>
    <scope>NUCLEOTIDE SEQUENCE [LARGE SCALE GENOMIC DNA]</scope>
    <source>
        <strain evidence="14">SN15 / ATCC MYA-4574 / FGSC 10173)</strain>
    </source>
</reference>
<dbReference type="Pfam" id="PF03856">
    <property type="entry name" value="SUN"/>
    <property type="match status" value="1"/>
</dbReference>
<sequence>MRIASIATLAAVAAVTAASPRVYGHRHAHQVVKRDARPDAVVYAPVTIETVIKYVLDGHDISEEDVRAGLANGSLEWGADGNLSTSAKASEPVATPPPAPVPAPQPSSLPEPEQKPQPGAEKPSPSEAAAQPVQQPTSTAASKPSDSAPAPQVDPTSKTADDLVDKDGHCASCDIEFPNGKFDCSEFPYGYGAMPITHEGLGGWSGIQKAGYSGSDGYNDIATVPSGSCKDGSCCTPGSFCSYGCPNPYLKLSFPKKQGVTGQSVGGLYCNEKGKLEMADGKLGNTLCGASSKKMTVKVVSKLSKSVSICRTDYPGTESMTFPLTLGPGQEGYLASPDLGNYYMWEGKATSAHYYINDQGISEDEACTWAKDGDARGNWAPVIFGTSFDGKSQKGYSSLKQNELNRKTKLNYSISFEGDGVASPCSYKKSTDQYCQGDSCWTVKDDPNRGCTACSSSGSTLTLVLSD</sequence>
<evidence type="ECO:0000256" key="7">
    <source>
        <dbReference type="ARBA" id="ARBA00023277"/>
    </source>
</evidence>
<evidence type="ECO:0000256" key="8">
    <source>
        <dbReference type="ARBA" id="ARBA00023295"/>
    </source>
</evidence>
<evidence type="ECO:0000313" key="14">
    <source>
        <dbReference type="Proteomes" id="UP000663193"/>
    </source>
</evidence>
<accession>A0A7U2I8A0</accession>
<dbReference type="GO" id="GO:0000272">
    <property type="term" value="P:polysaccharide catabolic process"/>
    <property type="evidence" value="ECO:0007669"/>
    <property type="project" value="UniProtKB-KW"/>
</dbReference>
<feature type="signal peptide" evidence="12">
    <location>
        <begin position="1"/>
        <end position="18"/>
    </location>
</feature>
<evidence type="ECO:0000256" key="4">
    <source>
        <dbReference type="ARBA" id="ARBA00022525"/>
    </source>
</evidence>
<evidence type="ECO:0000256" key="10">
    <source>
        <dbReference type="ARBA" id="ARBA00023326"/>
    </source>
</evidence>
<dbReference type="GO" id="GO:0071555">
    <property type="term" value="P:cell wall organization"/>
    <property type="evidence" value="ECO:0007669"/>
    <property type="project" value="UniProtKB-KW"/>
</dbReference>
<dbReference type="EMBL" id="CP069039">
    <property type="protein sequence ID" value="QRD04657.1"/>
    <property type="molecule type" value="Genomic_DNA"/>
</dbReference>
<evidence type="ECO:0000256" key="2">
    <source>
        <dbReference type="ARBA" id="ARBA00010579"/>
    </source>
</evidence>
<feature type="compositionally biased region" description="Pro residues" evidence="11">
    <location>
        <begin position="94"/>
        <end position="109"/>
    </location>
</feature>
<evidence type="ECO:0000256" key="12">
    <source>
        <dbReference type="SAM" id="SignalP"/>
    </source>
</evidence>
<dbReference type="AlphaFoldDB" id="A0A7U2I8A0"/>
<comment type="subcellular location">
    <subcellularLocation>
        <location evidence="1">Secreted</location>
        <location evidence="1">Cell wall</location>
    </subcellularLocation>
</comment>
<proteinExistence type="inferred from homology"/>
<evidence type="ECO:0000256" key="9">
    <source>
        <dbReference type="ARBA" id="ARBA00023316"/>
    </source>
</evidence>
<dbReference type="PANTHER" id="PTHR31316:SF0">
    <property type="entry name" value="SECRETED BETA-GLUCOSIDASE SIM1-RELATED"/>
    <property type="match status" value="1"/>
</dbReference>
<keyword evidence="6" id="KW-0378">Hydrolase</keyword>
<evidence type="ECO:0000256" key="3">
    <source>
        <dbReference type="ARBA" id="ARBA00022512"/>
    </source>
</evidence>
<evidence type="ECO:0000256" key="5">
    <source>
        <dbReference type="ARBA" id="ARBA00022729"/>
    </source>
</evidence>
<dbReference type="InterPro" id="IPR051526">
    <property type="entry name" value="Beta-Glucosidase_SUN"/>
</dbReference>
<feature type="region of interest" description="Disordered" evidence="11">
    <location>
        <begin position="81"/>
        <end position="161"/>
    </location>
</feature>
<dbReference type="GO" id="GO:0016798">
    <property type="term" value="F:hydrolase activity, acting on glycosyl bonds"/>
    <property type="evidence" value="ECO:0007669"/>
    <property type="project" value="UniProtKB-KW"/>
</dbReference>
<dbReference type="VEuPathDB" id="FungiDB:JI435_105920"/>
<dbReference type="RefSeq" id="XP_001800857.1">
    <property type="nucleotide sequence ID" value="XM_001800805.1"/>
</dbReference>
<evidence type="ECO:0000313" key="13">
    <source>
        <dbReference type="EMBL" id="QRD04657.1"/>
    </source>
</evidence>
<keyword evidence="9" id="KW-0961">Cell wall biogenesis/degradation</keyword>
<comment type="similarity">
    <text evidence="2">Belongs to the SUN family.</text>
</comment>
<keyword evidence="10" id="KW-0624">Polysaccharide degradation</keyword>
<dbReference type="Proteomes" id="UP000663193">
    <property type="component" value="Chromosome 17"/>
</dbReference>